<organism evidence="2 3">
    <name type="scientific">Alginatibacterium sediminis</name>
    <dbReference type="NCBI Taxonomy" id="2164068"/>
    <lineage>
        <taxon>Bacteria</taxon>
        <taxon>Pseudomonadati</taxon>
        <taxon>Pseudomonadota</taxon>
        <taxon>Gammaproteobacteria</taxon>
        <taxon>Alteromonadales</taxon>
        <taxon>Alteromonadaceae</taxon>
        <taxon>Alginatibacterium</taxon>
    </lineage>
</organism>
<proteinExistence type="predicted"/>
<sequence>MKLLLSLLVVATSLLSACTSEPKSDNSPDDSMPNVAAIESAVLNLFGQLNYEQGKWYFRSCSTRQDNALEFQLLLSEKDQKVLQNFEARPAFVKLKGQFSVLEDKAVIQPNYWHFISNEVDTCRHNNQQIVAFGNEPAWNVEVNASELKYSSISRSRNLEVLEQKTAQGVTSWKLTEGNSFTISPGACYDTMAGSFFAHRAELKLDLDTFSGCGSLPINAVGKQWQGVYQSFPGDELDWHQLRLNDDWSMSWELQSRANNEAYRAQGFWYVVSVDDIDLVLLNSDGSIDKRLRMRWDGQQLSPLEDLSLGLAVLPWQQTLMRVDQPSSRPNSSGEINLPVLSAQTLVASNQYDPQVEQALQRYFKLHRTRPRGERYLWWKFDLNGDGRQEILTYLNWCNKASCELLIFEPVAGKTHQFLAKILQMPMSFELAQSSSRGWYDIIAAQKLLQFDGLSYPVSAQLSSANMAVQSSGVQFTMPSSGFKNAARLR</sequence>
<evidence type="ECO:0000313" key="2">
    <source>
        <dbReference type="EMBL" id="RKF22181.1"/>
    </source>
</evidence>
<evidence type="ECO:0000313" key="3">
    <source>
        <dbReference type="Proteomes" id="UP000286482"/>
    </source>
</evidence>
<dbReference type="Proteomes" id="UP000286482">
    <property type="component" value="Unassembled WGS sequence"/>
</dbReference>
<dbReference type="EMBL" id="RAQO01000001">
    <property type="protein sequence ID" value="RKF22181.1"/>
    <property type="molecule type" value="Genomic_DNA"/>
</dbReference>
<dbReference type="AlphaFoldDB" id="A0A420ENE7"/>
<reference evidence="2 3" key="1">
    <citation type="submission" date="2018-09" db="EMBL/GenBank/DDBJ databases">
        <authorList>
            <person name="Wang Z."/>
        </authorList>
    </citation>
    <scope>NUCLEOTIDE SEQUENCE [LARGE SCALE GENOMIC DNA]</scope>
    <source>
        <strain evidence="2 3">ALS 81</strain>
    </source>
</reference>
<dbReference type="RefSeq" id="WP_120352984.1">
    <property type="nucleotide sequence ID" value="NZ_RAQO01000001.1"/>
</dbReference>
<evidence type="ECO:0008006" key="4">
    <source>
        <dbReference type="Google" id="ProtNLM"/>
    </source>
</evidence>
<comment type="caution">
    <text evidence="2">The sequence shown here is derived from an EMBL/GenBank/DDBJ whole genome shotgun (WGS) entry which is preliminary data.</text>
</comment>
<feature type="chain" id="PRO_5019228148" description="AttH domain-containing protein" evidence="1">
    <location>
        <begin position="18"/>
        <end position="490"/>
    </location>
</feature>
<keyword evidence="3" id="KW-1185">Reference proteome</keyword>
<keyword evidence="1" id="KW-0732">Signal</keyword>
<evidence type="ECO:0000256" key="1">
    <source>
        <dbReference type="SAM" id="SignalP"/>
    </source>
</evidence>
<gene>
    <name evidence="2" type="ORF">DBZ36_00605</name>
</gene>
<protein>
    <recommendedName>
        <fullName evidence="4">AttH domain-containing protein</fullName>
    </recommendedName>
</protein>
<dbReference type="PROSITE" id="PS51257">
    <property type="entry name" value="PROKAR_LIPOPROTEIN"/>
    <property type="match status" value="1"/>
</dbReference>
<accession>A0A420ENE7</accession>
<feature type="signal peptide" evidence="1">
    <location>
        <begin position="1"/>
        <end position="17"/>
    </location>
</feature>
<name>A0A420ENE7_9ALTE</name>
<dbReference type="OrthoDB" id="5348860at2"/>